<dbReference type="HOGENOM" id="CLU_1031854_0_0_1"/>
<dbReference type="Gene3D" id="1.25.40.10">
    <property type="entry name" value="Tetratricopeptide repeat domain"/>
    <property type="match status" value="2"/>
</dbReference>
<organism evidence="3 4">
    <name type="scientific">Amborella trichopoda</name>
    <dbReference type="NCBI Taxonomy" id="13333"/>
    <lineage>
        <taxon>Eukaryota</taxon>
        <taxon>Viridiplantae</taxon>
        <taxon>Streptophyta</taxon>
        <taxon>Embryophyta</taxon>
        <taxon>Tracheophyta</taxon>
        <taxon>Spermatophyta</taxon>
        <taxon>Magnoliopsida</taxon>
        <taxon>Amborellales</taxon>
        <taxon>Amborellaceae</taxon>
        <taxon>Amborella</taxon>
    </lineage>
</organism>
<dbReference type="GO" id="GO:0003723">
    <property type="term" value="F:RNA binding"/>
    <property type="evidence" value="ECO:0007669"/>
    <property type="project" value="InterPro"/>
</dbReference>
<reference evidence="4" key="1">
    <citation type="journal article" date="2013" name="Science">
        <title>The Amborella genome and the evolution of flowering plants.</title>
        <authorList>
            <consortium name="Amborella Genome Project"/>
        </authorList>
    </citation>
    <scope>NUCLEOTIDE SEQUENCE [LARGE SCALE GENOMIC DNA]</scope>
</reference>
<dbReference type="Proteomes" id="UP000017836">
    <property type="component" value="Unassembled WGS sequence"/>
</dbReference>
<dbReference type="Pfam" id="PF01535">
    <property type="entry name" value="PPR"/>
    <property type="match status" value="1"/>
</dbReference>
<gene>
    <name evidence="3" type="ORF">AMTR_s00001p00261020</name>
</gene>
<dbReference type="InterPro" id="IPR002885">
    <property type="entry name" value="PPR_rpt"/>
</dbReference>
<dbReference type="NCBIfam" id="TIGR00756">
    <property type="entry name" value="PPR"/>
    <property type="match status" value="2"/>
</dbReference>
<dbReference type="AlphaFoldDB" id="W1NLV4"/>
<evidence type="ECO:0000256" key="1">
    <source>
        <dbReference type="ARBA" id="ARBA00022737"/>
    </source>
</evidence>
<evidence type="ECO:0000313" key="3">
    <source>
        <dbReference type="EMBL" id="ERM96501.1"/>
    </source>
</evidence>
<feature type="repeat" description="PPR" evidence="2">
    <location>
        <begin position="9"/>
        <end position="43"/>
    </location>
</feature>
<keyword evidence="1" id="KW-0677">Repeat</keyword>
<keyword evidence="4" id="KW-1185">Reference proteome</keyword>
<dbReference type="Gramene" id="ERM96501">
    <property type="protein sequence ID" value="ERM96501"/>
    <property type="gene ID" value="AMTR_s00001p00261020"/>
</dbReference>
<dbReference type="PANTHER" id="PTHR47926:SF359">
    <property type="entry name" value="PENTACOTRIPEPTIDE-REPEAT REGION OF PRORP DOMAIN-CONTAINING PROTEIN"/>
    <property type="match status" value="1"/>
</dbReference>
<dbReference type="eggNOG" id="KOG4197">
    <property type="taxonomic scope" value="Eukaryota"/>
</dbReference>
<feature type="repeat" description="PPR" evidence="2">
    <location>
        <begin position="111"/>
        <end position="145"/>
    </location>
</feature>
<evidence type="ECO:0000313" key="4">
    <source>
        <dbReference type="Proteomes" id="UP000017836"/>
    </source>
</evidence>
<sequence length="270" mass="30540">MSISESRLDAIIWNSLLGAYARSNTPQAALIIYKQMQNLSCPHRDRFTYSFLLKACTDPSLRDKKGEIHCHIIKTGFHSQIYVRTSLLVVYSTSGCLSDACKVFNEMPKKNVVICNAMITGYGKHGKIDDARKLFDEMMKRSVVSWSAMIDGYITNNRTREAFALFRFMLMEENENKPNEITILSILPALQHGLGASHIGDSIHAFARKMVGLAERVMERVVELEREFGGDYVLLSNIYAGAGRWSDAEKVRRSMEERNLMKTLGSSNLL</sequence>
<dbReference type="Pfam" id="PF20431">
    <property type="entry name" value="E_motif"/>
    <property type="match status" value="1"/>
</dbReference>
<dbReference type="InterPro" id="IPR046960">
    <property type="entry name" value="PPR_At4g14850-like_plant"/>
</dbReference>
<dbReference type="Pfam" id="PF13041">
    <property type="entry name" value="PPR_2"/>
    <property type="match status" value="2"/>
</dbReference>
<protein>
    <recommendedName>
        <fullName evidence="5">Pentacotripeptide-repeat region of PRORP domain-containing protein</fullName>
    </recommendedName>
</protein>
<evidence type="ECO:0008006" key="5">
    <source>
        <dbReference type="Google" id="ProtNLM"/>
    </source>
</evidence>
<evidence type="ECO:0000256" key="2">
    <source>
        <dbReference type="PROSITE-ProRule" id="PRU00708"/>
    </source>
</evidence>
<dbReference type="GO" id="GO:0009451">
    <property type="term" value="P:RNA modification"/>
    <property type="evidence" value="ECO:0007669"/>
    <property type="project" value="InterPro"/>
</dbReference>
<dbReference type="PROSITE" id="PS51375">
    <property type="entry name" value="PPR"/>
    <property type="match status" value="2"/>
</dbReference>
<dbReference type="InterPro" id="IPR046848">
    <property type="entry name" value="E_motif"/>
</dbReference>
<dbReference type="EMBL" id="KI397142">
    <property type="protein sequence ID" value="ERM96501.1"/>
    <property type="molecule type" value="Genomic_DNA"/>
</dbReference>
<accession>W1NLV4</accession>
<name>W1NLV4_AMBTC</name>
<dbReference type="InterPro" id="IPR011990">
    <property type="entry name" value="TPR-like_helical_dom_sf"/>
</dbReference>
<proteinExistence type="predicted"/>
<dbReference type="PANTHER" id="PTHR47926">
    <property type="entry name" value="PENTATRICOPEPTIDE REPEAT-CONTAINING PROTEIN"/>
    <property type="match status" value="1"/>
</dbReference>